<dbReference type="Proteomes" id="UP000029964">
    <property type="component" value="Unassembled WGS sequence"/>
</dbReference>
<dbReference type="AlphaFoldDB" id="A0A086SUY0"/>
<organism evidence="2 3">
    <name type="scientific">Hapsidospora chrysogenum (strain ATCC 11550 / CBS 779.69 / DSM 880 / IAM 14645 / JCM 23072 / IMI 49137)</name>
    <name type="common">Acremonium chrysogenum</name>
    <dbReference type="NCBI Taxonomy" id="857340"/>
    <lineage>
        <taxon>Eukaryota</taxon>
        <taxon>Fungi</taxon>
        <taxon>Dikarya</taxon>
        <taxon>Ascomycota</taxon>
        <taxon>Pezizomycotina</taxon>
        <taxon>Sordariomycetes</taxon>
        <taxon>Hypocreomycetidae</taxon>
        <taxon>Hypocreales</taxon>
        <taxon>Bionectriaceae</taxon>
        <taxon>Hapsidospora</taxon>
    </lineage>
</organism>
<feature type="compositionally biased region" description="Polar residues" evidence="1">
    <location>
        <begin position="81"/>
        <end position="91"/>
    </location>
</feature>
<proteinExistence type="predicted"/>
<evidence type="ECO:0000313" key="2">
    <source>
        <dbReference type="EMBL" id="KFH40912.1"/>
    </source>
</evidence>
<evidence type="ECO:0000256" key="1">
    <source>
        <dbReference type="SAM" id="MobiDB-lite"/>
    </source>
</evidence>
<gene>
    <name evidence="2" type="ORF">ACRE_083850</name>
</gene>
<keyword evidence="3" id="KW-1185">Reference proteome</keyword>
<name>A0A086SUY0_HAPC1</name>
<reference evidence="3" key="1">
    <citation type="journal article" date="2014" name="Genome Announc.">
        <title>Genome sequence and annotation of Acremonium chrysogenum, producer of the beta-lactam antibiotic cephalosporin C.</title>
        <authorList>
            <person name="Terfehr D."/>
            <person name="Dahlmann T.A."/>
            <person name="Specht T."/>
            <person name="Zadra I."/>
            <person name="Kuernsteiner H."/>
            <person name="Kueck U."/>
        </authorList>
    </citation>
    <scope>NUCLEOTIDE SEQUENCE [LARGE SCALE GENOMIC DNA]</scope>
    <source>
        <strain evidence="3">ATCC 11550 / CBS 779.69 / DSM 880 / IAM 14645 / JCM 23072 / IMI 49137</strain>
    </source>
</reference>
<evidence type="ECO:0000313" key="3">
    <source>
        <dbReference type="Proteomes" id="UP000029964"/>
    </source>
</evidence>
<sequence>MLILERYPSITLRGLILSRRCNSFYHGRILLRTRRLEFRQRIGHESHADIRLKISNATLTGNSESRKKLVQELVQMGAAPQQITPSCSGTQARGHAMEEEEDEVLSDTFEIAPWEHSYTHMYP</sequence>
<protein>
    <submittedName>
        <fullName evidence="2">Uncharacterized protein</fullName>
    </submittedName>
</protein>
<comment type="caution">
    <text evidence="2">The sequence shown here is derived from an EMBL/GenBank/DDBJ whole genome shotgun (WGS) entry which is preliminary data.</text>
</comment>
<feature type="region of interest" description="Disordered" evidence="1">
    <location>
        <begin position="80"/>
        <end position="105"/>
    </location>
</feature>
<dbReference type="HOGENOM" id="CLU_2014572_0_0_1"/>
<accession>A0A086SUY0</accession>
<dbReference type="EMBL" id="JPKY01000158">
    <property type="protein sequence ID" value="KFH40912.1"/>
    <property type="molecule type" value="Genomic_DNA"/>
</dbReference>